<sequence length="57" mass="5854">MTVEYPCHSGALPFDCSGSGSPPPRCVCVYSMGGSSVAPPGESAEADCRPIFVVFIS</sequence>
<proteinExistence type="predicted"/>
<protein>
    <submittedName>
        <fullName evidence="1">Uncharacterized protein</fullName>
    </submittedName>
</protein>
<reference evidence="1" key="1">
    <citation type="journal article" date="2015" name="Front. Microbiol.">
        <title>Combining genomic sequencing methods to explore viral diversity and reveal potential virus-host interactions.</title>
        <authorList>
            <person name="Chow C.E."/>
            <person name="Winget D.M."/>
            <person name="White R.A.III."/>
            <person name="Hallam S.J."/>
            <person name="Suttle C.A."/>
        </authorList>
    </citation>
    <scope>NUCLEOTIDE SEQUENCE</scope>
    <source>
        <strain evidence="1">Anoxic2_3</strain>
    </source>
</reference>
<evidence type="ECO:0000313" key="1">
    <source>
        <dbReference type="EMBL" id="AKH46840.1"/>
    </source>
</evidence>
<reference evidence="1" key="2">
    <citation type="submission" date="2015-03" db="EMBL/GenBank/DDBJ databases">
        <authorList>
            <person name="Chow C.-E.T."/>
            <person name="Winget D.M."/>
            <person name="White R.A.III."/>
            <person name="Hallam S.J."/>
            <person name="Suttle C.A."/>
        </authorList>
    </citation>
    <scope>NUCLEOTIDE SEQUENCE</scope>
    <source>
        <strain evidence="1">Anoxic2_3</strain>
    </source>
</reference>
<accession>A0A0F7L4D7</accession>
<organism evidence="1">
    <name type="scientific">uncultured marine virus</name>
    <dbReference type="NCBI Taxonomy" id="186617"/>
    <lineage>
        <taxon>Viruses</taxon>
        <taxon>environmental samples</taxon>
    </lineage>
</organism>
<dbReference type="EMBL" id="KR029587">
    <property type="protein sequence ID" value="AKH46840.1"/>
    <property type="molecule type" value="Genomic_DNA"/>
</dbReference>
<name>A0A0F7L4D7_9VIRU</name>